<evidence type="ECO:0000256" key="10">
    <source>
        <dbReference type="SAM" id="MobiDB-lite"/>
    </source>
</evidence>
<dbReference type="GO" id="GO:0016020">
    <property type="term" value="C:membrane"/>
    <property type="evidence" value="ECO:0007669"/>
    <property type="project" value="UniProtKB-SubCell"/>
</dbReference>
<evidence type="ECO:0000256" key="11">
    <source>
        <dbReference type="SAM" id="Phobius"/>
    </source>
</evidence>
<keyword evidence="5" id="KW-0862">Zinc</keyword>
<feature type="transmembrane region" description="Helical" evidence="11">
    <location>
        <begin position="23"/>
        <end position="43"/>
    </location>
</feature>
<keyword evidence="3 11" id="KW-0812">Transmembrane</keyword>
<dbReference type="PROSITE" id="PS50089">
    <property type="entry name" value="ZF_RING_2"/>
    <property type="match status" value="2"/>
</dbReference>
<dbReference type="GO" id="GO:0016740">
    <property type="term" value="F:transferase activity"/>
    <property type="evidence" value="ECO:0007669"/>
    <property type="project" value="UniProtKB-KW"/>
</dbReference>
<evidence type="ECO:0000256" key="6">
    <source>
        <dbReference type="ARBA" id="ARBA00022989"/>
    </source>
</evidence>
<dbReference type="InterPro" id="IPR044602">
    <property type="entry name" value="ATL10/ATL72-79-like"/>
</dbReference>
<dbReference type="Pfam" id="PF13639">
    <property type="entry name" value="zf-RING_2"/>
    <property type="match status" value="2"/>
</dbReference>
<dbReference type="SUPFAM" id="SSF57850">
    <property type="entry name" value="RING/U-box"/>
    <property type="match status" value="2"/>
</dbReference>
<dbReference type="EMBL" id="QPKB01000006">
    <property type="protein sequence ID" value="RWR86550.1"/>
    <property type="molecule type" value="Genomic_DNA"/>
</dbReference>
<gene>
    <name evidence="13" type="ORF">CKAN_01545400</name>
</gene>
<name>A0A443P711_9MAGN</name>
<evidence type="ECO:0000256" key="8">
    <source>
        <dbReference type="ARBA" id="ARBA00024209"/>
    </source>
</evidence>
<dbReference type="Proteomes" id="UP000283530">
    <property type="component" value="Unassembled WGS sequence"/>
</dbReference>
<protein>
    <submittedName>
        <fullName evidence="13">RING-H2 finger protein ATL77-like protein</fullName>
    </submittedName>
</protein>
<keyword evidence="2" id="KW-0808">Transferase</keyword>
<evidence type="ECO:0000256" key="7">
    <source>
        <dbReference type="ARBA" id="ARBA00023136"/>
    </source>
</evidence>
<reference evidence="13 14" key="1">
    <citation type="journal article" date="2019" name="Nat. Plants">
        <title>Stout camphor tree genome fills gaps in understanding of flowering plant genome evolution.</title>
        <authorList>
            <person name="Chaw S.M."/>
            <person name="Liu Y.C."/>
            <person name="Wu Y.W."/>
            <person name="Wang H.Y."/>
            <person name="Lin C.I."/>
            <person name="Wu C.S."/>
            <person name="Ke H.M."/>
            <person name="Chang L.Y."/>
            <person name="Hsu C.Y."/>
            <person name="Yang H.T."/>
            <person name="Sudianto E."/>
            <person name="Hsu M.H."/>
            <person name="Wu K.P."/>
            <person name="Wang L.N."/>
            <person name="Leebens-Mack J.H."/>
            <person name="Tsai I.J."/>
        </authorList>
    </citation>
    <scope>NUCLEOTIDE SEQUENCE [LARGE SCALE GENOMIC DNA]</scope>
    <source>
        <strain evidence="14">cv. Chaw 1501</strain>
        <tissue evidence="13">Young leaves</tissue>
    </source>
</reference>
<evidence type="ECO:0000256" key="3">
    <source>
        <dbReference type="ARBA" id="ARBA00022692"/>
    </source>
</evidence>
<evidence type="ECO:0000313" key="14">
    <source>
        <dbReference type="Proteomes" id="UP000283530"/>
    </source>
</evidence>
<evidence type="ECO:0000256" key="9">
    <source>
        <dbReference type="PROSITE-ProRule" id="PRU00175"/>
    </source>
</evidence>
<feature type="compositionally biased region" description="Pro residues" evidence="10">
    <location>
        <begin position="221"/>
        <end position="233"/>
    </location>
</feature>
<dbReference type="SMART" id="SM00184">
    <property type="entry name" value="RING"/>
    <property type="match status" value="2"/>
</dbReference>
<evidence type="ECO:0000259" key="12">
    <source>
        <dbReference type="PROSITE" id="PS50089"/>
    </source>
</evidence>
<keyword evidence="9" id="KW-0863">Zinc-finger</keyword>
<sequence>MGSRFLLSDSAPPSYGPDLSAKGKLLICSVIIVVCSLFLFIYITRFIGKPPAGPENPVNPRPGPVHGHRSQPPAGAGNGANPRQEAAAVRVHHPQQPREVDQHHHSPPPQPVRATTLVNSGLPIELFSEETRQRLTGVEEGCVICLSEFKLGEVLTILPKCNHGFHIMCIERWWKDFHTCPTCLRQELQEKILIVPGFFVGVLYLIITLVIWVKDKSDDPPAGPENPVNPRPGPVQGHRSHPPAGAGNGTNPGQEAAAVRFHHPQQPRELVQHHHSPPQPVRAVNSGLPIELFSEETRLRLTGVEEGCVICLSEFKLGEVLTILPKCNHGFHIMCIERWWKDFHTCPTCRTILK</sequence>
<evidence type="ECO:0000256" key="2">
    <source>
        <dbReference type="ARBA" id="ARBA00022679"/>
    </source>
</evidence>
<dbReference type="PANTHER" id="PTHR46905:SF7">
    <property type="entry name" value="RING-H2 FINGER PROTEIN ATL78"/>
    <property type="match status" value="1"/>
</dbReference>
<dbReference type="GO" id="GO:0008270">
    <property type="term" value="F:zinc ion binding"/>
    <property type="evidence" value="ECO:0007669"/>
    <property type="project" value="UniProtKB-KW"/>
</dbReference>
<keyword evidence="14" id="KW-1185">Reference proteome</keyword>
<comment type="similarity">
    <text evidence="8">Belongs to the RING-type zinc finger family. ATL subfamily.</text>
</comment>
<keyword evidence="4" id="KW-0479">Metal-binding</keyword>
<organism evidence="13 14">
    <name type="scientific">Cinnamomum micranthum f. kanehirae</name>
    <dbReference type="NCBI Taxonomy" id="337451"/>
    <lineage>
        <taxon>Eukaryota</taxon>
        <taxon>Viridiplantae</taxon>
        <taxon>Streptophyta</taxon>
        <taxon>Embryophyta</taxon>
        <taxon>Tracheophyta</taxon>
        <taxon>Spermatophyta</taxon>
        <taxon>Magnoliopsida</taxon>
        <taxon>Magnoliidae</taxon>
        <taxon>Laurales</taxon>
        <taxon>Lauraceae</taxon>
        <taxon>Cinnamomum</taxon>
    </lineage>
</organism>
<dbReference type="OrthoDB" id="1244524at2759"/>
<feature type="compositionally biased region" description="Low complexity" evidence="10">
    <location>
        <begin position="242"/>
        <end position="253"/>
    </location>
</feature>
<evidence type="ECO:0000313" key="13">
    <source>
        <dbReference type="EMBL" id="RWR86550.1"/>
    </source>
</evidence>
<dbReference type="Gene3D" id="3.30.40.10">
    <property type="entry name" value="Zinc/RING finger domain, C3HC4 (zinc finger)"/>
    <property type="match status" value="2"/>
</dbReference>
<evidence type="ECO:0000256" key="5">
    <source>
        <dbReference type="ARBA" id="ARBA00022833"/>
    </source>
</evidence>
<accession>A0A443P711</accession>
<evidence type="ECO:0000256" key="4">
    <source>
        <dbReference type="ARBA" id="ARBA00022723"/>
    </source>
</evidence>
<feature type="region of interest" description="Disordered" evidence="10">
    <location>
        <begin position="218"/>
        <end position="254"/>
    </location>
</feature>
<feature type="domain" description="RING-type" evidence="12">
    <location>
        <begin position="308"/>
        <end position="350"/>
    </location>
</feature>
<dbReference type="InterPro" id="IPR013083">
    <property type="entry name" value="Znf_RING/FYVE/PHD"/>
</dbReference>
<dbReference type="STRING" id="337451.A0A443P711"/>
<dbReference type="PANTHER" id="PTHR46905">
    <property type="entry name" value="RING-H2 FINGER PROTEIN ATL78"/>
    <property type="match status" value="1"/>
</dbReference>
<feature type="compositionally biased region" description="Pro residues" evidence="10">
    <location>
        <begin position="51"/>
        <end position="63"/>
    </location>
</feature>
<feature type="region of interest" description="Disordered" evidence="10">
    <location>
        <begin position="51"/>
        <end position="110"/>
    </location>
</feature>
<keyword evidence="7 11" id="KW-0472">Membrane</keyword>
<dbReference type="AlphaFoldDB" id="A0A443P711"/>
<comment type="caution">
    <text evidence="13">The sequence shown here is derived from an EMBL/GenBank/DDBJ whole genome shotgun (WGS) entry which is preliminary data.</text>
</comment>
<feature type="domain" description="RING-type" evidence="12">
    <location>
        <begin position="142"/>
        <end position="183"/>
    </location>
</feature>
<evidence type="ECO:0000256" key="1">
    <source>
        <dbReference type="ARBA" id="ARBA00004167"/>
    </source>
</evidence>
<dbReference type="InterPro" id="IPR001841">
    <property type="entry name" value="Znf_RING"/>
</dbReference>
<dbReference type="GO" id="GO:0016567">
    <property type="term" value="P:protein ubiquitination"/>
    <property type="evidence" value="ECO:0007669"/>
    <property type="project" value="UniProtKB-UniPathway"/>
</dbReference>
<proteinExistence type="inferred from homology"/>
<keyword evidence="6 11" id="KW-1133">Transmembrane helix</keyword>
<dbReference type="UniPathway" id="UPA00143"/>
<comment type="subcellular location">
    <subcellularLocation>
        <location evidence="1">Membrane</location>
        <topology evidence="1">Single-pass membrane protein</topology>
    </subcellularLocation>
</comment>
<feature type="transmembrane region" description="Helical" evidence="11">
    <location>
        <begin position="192"/>
        <end position="213"/>
    </location>
</feature>